<dbReference type="InterPro" id="IPR009072">
    <property type="entry name" value="Histone-fold"/>
</dbReference>
<dbReference type="STRING" id="1504633.A0A2T7D2B7"/>
<protein>
    <submittedName>
        <fullName evidence="1">Uncharacterized protein</fullName>
    </submittedName>
</protein>
<evidence type="ECO:0000313" key="1">
    <source>
        <dbReference type="EMBL" id="PUZ49702.1"/>
    </source>
</evidence>
<proteinExistence type="predicted"/>
<dbReference type="EMBL" id="CM009755">
    <property type="protein sequence ID" value="PUZ49702.1"/>
    <property type="molecule type" value="Genomic_DNA"/>
</dbReference>
<sequence length="109" mass="11821">MYMAISSEGLKSNNQSHLMMLKVKLTLVTHGSKETASKFIGGKAPRQQLAIKTYLCFLSHAVLPLQEAAEAKLVALFVDTKLCVIHANHPRAFSWLGGSTQEGLGSLLP</sequence>
<evidence type="ECO:0000313" key="2">
    <source>
        <dbReference type="Proteomes" id="UP000244336"/>
    </source>
</evidence>
<gene>
    <name evidence="1" type="ORF">GQ55_7G346400</name>
</gene>
<accession>A0A2T7D2B7</accession>
<name>A0A2T7D2B7_9POAL</name>
<dbReference type="GO" id="GO:0046982">
    <property type="term" value="F:protein heterodimerization activity"/>
    <property type="evidence" value="ECO:0007669"/>
    <property type="project" value="InterPro"/>
</dbReference>
<organism evidence="1 2">
    <name type="scientific">Panicum hallii var. hallii</name>
    <dbReference type="NCBI Taxonomy" id="1504633"/>
    <lineage>
        <taxon>Eukaryota</taxon>
        <taxon>Viridiplantae</taxon>
        <taxon>Streptophyta</taxon>
        <taxon>Embryophyta</taxon>
        <taxon>Tracheophyta</taxon>
        <taxon>Spermatophyta</taxon>
        <taxon>Magnoliopsida</taxon>
        <taxon>Liliopsida</taxon>
        <taxon>Poales</taxon>
        <taxon>Poaceae</taxon>
        <taxon>PACMAD clade</taxon>
        <taxon>Panicoideae</taxon>
        <taxon>Panicodae</taxon>
        <taxon>Paniceae</taxon>
        <taxon>Panicinae</taxon>
        <taxon>Panicum</taxon>
        <taxon>Panicum sect. Panicum</taxon>
    </lineage>
</organism>
<dbReference type="Proteomes" id="UP000244336">
    <property type="component" value="Chromosome 7"/>
</dbReference>
<reference evidence="1 2" key="1">
    <citation type="submission" date="2018-04" db="EMBL/GenBank/DDBJ databases">
        <title>WGS assembly of Panicum hallii var. hallii HAL2.</title>
        <authorList>
            <person name="Lovell J."/>
            <person name="Jenkins J."/>
            <person name="Lowry D."/>
            <person name="Mamidi S."/>
            <person name="Sreedasyam A."/>
            <person name="Weng X."/>
            <person name="Barry K."/>
            <person name="Bonette J."/>
            <person name="Campitelli B."/>
            <person name="Daum C."/>
            <person name="Gordon S."/>
            <person name="Gould B."/>
            <person name="Lipzen A."/>
            <person name="MacQueen A."/>
            <person name="Palacio-Mejia J."/>
            <person name="Plott C."/>
            <person name="Shakirov E."/>
            <person name="Shu S."/>
            <person name="Yoshinaga Y."/>
            <person name="Zane M."/>
            <person name="Rokhsar D."/>
            <person name="Grimwood J."/>
            <person name="Schmutz J."/>
            <person name="Juenger T."/>
        </authorList>
    </citation>
    <scope>NUCLEOTIDE SEQUENCE [LARGE SCALE GENOMIC DNA]</scope>
    <source>
        <strain evidence="2">cv. HAL2</strain>
    </source>
</reference>
<dbReference type="Gene3D" id="1.10.20.10">
    <property type="entry name" value="Histone, subunit A"/>
    <property type="match status" value="1"/>
</dbReference>
<keyword evidence="2" id="KW-1185">Reference proteome</keyword>
<dbReference type="Gramene" id="PUZ49702">
    <property type="protein sequence ID" value="PUZ49702"/>
    <property type="gene ID" value="GQ55_7G346400"/>
</dbReference>
<dbReference type="AlphaFoldDB" id="A0A2T7D2B7"/>